<dbReference type="STRING" id="5722.A2DYD9"/>
<feature type="transmembrane region" description="Helical" evidence="8">
    <location>
        <begin position="379"/>
        <end position="400"/>
    </location>
</feature>
<dbReference type="InterPro" id="IPR053958">
    <property type="entry name" value="HMGCR/SNAP/NPC1-like_SSD"/>
</dbReference>
<dbReference type="Proteomes" id="UP000001542">
    <property type="component" value="Unassembled WGS sequence"/>
</dbReference>
<dbReference type="GO" id="GO:0016020">
    <property type="term" value="C:membrane"/>
    <property type="evidence" value="ECO:0000318"/>
    <property type="project" value="GO_Central"/>
</dbReference>
<keyword evidence="11" id="KW-1185">Reference proteome</keyword>
<dbReference type="InParanoid" id="A2DYD9"/>
<evidence type="ECO:0000313" key="11">
    <source>
        <dbReference type="Proteomes" id="UP000001542"/>
    </source>
</evidence>
<dbReference type="KEGG" id="tva:4772609"/>
<comment type="subcellular location">
    <subcellularLocation>
        <location evidence="1">Membrane</location>
        <topology evidence="1">Multi-pass membrane protein</topology>
    </subcellularLocation>
</comment>
<feature type="transmembrane region" description="Helical" evidence="8">
    <location>
        <begin position="350"/>
        <end position="372"/>
    </location>
</feature>
<dbReference type="InterPro" id="IPR000731">
    <property type="entry name" value="SSD"/>
</dbReference>
<evidence type="ECO:0000256" key="8">
    <source>
        <dbReference type="SAM" id="Phobius"/>
    </source>
</evidence>
<dbReference type="AlphaFoldDB" id="A2DYD9"/>
<dbReference type="VEuPathDB" id="TrichDB:TVAGG3_0282000"/>
<gene>
    <name evidence="10" type="ORF">TVAG_393440</name>
</gene>
<protein>
    <recommendedName>
        <fullName evidence="9">SSD domain-containing protein</fullName>
    </recommendedName>
</protein>
<keyword evidence="5" id="KW-0325">Glycoprotein</keyword>
<accession>A2DYD9</accession>
<evidence type="ECO:0000259" key="9">
    <source>
        <dbReference type="PROSITE" id="PS50156"/>
    </source>
</evidence>
<keyword evidence="4 8" id="KW-0472">Membrane</keyword>
<dbReference type="GO" id="GO:0007224">
    <property type="term" value="P:smoothened signaling pathway"/>
    <property type="evidence" value="ECO:0000318"/>
    <property type="project" value="GO_Central"/>
</dbReference>
<evidence type="ECO:0000256" key="7">
    <source>
        <dbReference type="SAM" id="MobiDB-lite"/>
    </source>
</evidence>
<dbReference type="Gene3D" id="1.20.1640.10">
    <property type="entry name" value="Multidrug efflux transporter AcrB transmembrane domain"/>
    <property type="match status" value="1"/>
</dbReference>
<dbReference type="EMBL" id="DS113268">
    <property type="protein sequence ID" value="EAY14616.1"/>
    <property type="molecule type" value="Genomic_DNA"/>
</dbReference>
<proteinExistence type="inferred from homology"/>
<feature type="transmembrane region" description="Helical" evidence="8">
    <location>
        <begin position="326"/>
        <end position="344"/>
    </location>
</feature>
<name>A2DYD9_TRIV3</name>
<evidence type="ECO:0000313" key="10">
    <source>
        <dbReference type="EMBL" id="EAY14616.1"/>
    </source>
</evidence>
<comment type="similarity">
    <text evidence="6">Belongs to the dispatched family.</text>
</comment>
<feature type="region of interest" description="Disordered" evidence="7">
    <location>
        <begin position="1"/>
        <end position="20"/>
    </location>
</feature>
<dbReference type="PANTHER" id="PTHR45951:SF3">
    <property type="entry name" value="PROTEIN DISPATCHED"/>
    <property type="match status" value="1"/>
</dbReference>
<reference evidence="10" key="1">
    <citation type="submission" date="2006-10" db="EMBL/GenBank/DDBJ databases">
        <authorList>
            <person name="Amadeo P."/>
            <person name="Zhao Q."/>
            <person name="Wortman J."/>
            <person name="Fraser-Liggett C."/>
            <person name="Carlton J."/>
        </authorList>
    </citation>
    <scope>NUCLEOTIDE SEQUENCE</scope>
    <source>
        <strain evidence="10">G3</strain>
    </source>
</reference>
<evidence type="ECO:0000256" key="5">
    <source>
        <dbReference type="ARBA" id="ARBA00023180"/>
    </source>
</evidence>
<feature type="transmembrane region" description="Helical" evidence="8">
    <location>
        <begin position="453"/>
        <end position="481"/>
    </location>
</feature>
<keyword evidence="3 8" id="KW-1133">Transmembrane helix</keyword>
<dbReference type="Pfam" id="PF12349">
    <property type="entry name" value="Sterol-sensing"/>
    <property type="match status" value="1"/>
</dbReference>
<evidence type="ECO:0000256" key="4">
    <source>
        <dbReference type="ARBA" id="ARBA00023136"/>
    </source>
</evidence>
<evidence type="ECO:0000256" key="2">
    <source>
        <dbReference type="ARBA" id="ARBA00022692"/>
    </source>
</evidence>
<dbReference type="PANTHER" id="PTHR45951">
    <property type="entry name" value="PROTEIN DISPATCHED-RELATED"/>
    <property type="match status" value="1"/>
</dbReference>
<feature type="domain" description="SSD" evidence="9">
    <location>
        <begin position="371"/>
        <end position="479"/>
    </location>
</feature>
<feature type="transmembrane region" description="Helical" evidence="8">
    <location>
        <begin position="420"/>
        <end position="441"/>
    </location>
</feature>
<dbReference type="VEuPathDB" id="TrichDB:TVAG_393440"/>
<dbReference type="InterPro" id="IPR052081">
    <property type="entry name" value="Dispatched_Hh_regulator"/>
</dbReference>
<keyword evidence="2 8" id="KW-0812">Transmembrane</keyword>
<evidence type="ECO:0000256" key="3">
    <source>
        <dbReference type="ARBA" id="ARBA00022989"/>
    </source>
</evidence>
<feature type="transmembrane region" description="Helical" evidence="8">
    <location>
        <begin position="558"/>
        <end position="578"/>
    </location>
</feature>
<reference evidence="10" key="2">
    <citation type="journal article" date="2007" name="Science">
        <title>Draft genome sequence of the sexually transmitted pathogen Trichomonas vaginalis.</title>
        <authorList>
            <person name="Carlton J.M."/>
            <person name="Hirt R.P."/>
            <person name="Silva J.C."/>
            <person name="Delcher A.L."/>
            <person name="Schatz M."/>
            <person name="Zhao Q."/>
            <person name="Wortman J.R."/>
            <person name="Bidwell S.L."/>
            <person name="Alsmark U.C.M."/>
            <person name="Besteiro S."/>
            <person name="Sicheritz-Ponten T."/>
            <person name="Noel C.J."/>
            <person name="Dacks J.B."/>
            <person name="Foster P.G."/>
            <person name="Simillion C."/>
            <person name="Van de Peer Y."/>
            <person name="Miranda-Saavedra D."/>
            <person name="Barton G.J."/>
            <person name="Westrop G.D."/>
            <person name="Mueller S."/>
            <person name="Dessi D."/>
            <person name="Fiori P.L."/>
            <person name="Ren Q."/>
            <person name="Paulsen I."/>
            <person name="Zhang H."/>
            <person name="Bastida-Corcuera F.D."/>
            <person name="Simoes-Barbosa A."/>
            <person name="Brown M.T."/>
            <person name="Hayes R.D."/>
            <person name="Mukherjee M."/>
            <person name="Okumura C.Y."/>
            <person name="Schneider R."/>
            <person name="Smith A.J."/>
            <person name="Vanacova S."/>
            <person name="Villalvazo M."/>
            <person name="Haas B.J."/>
            <person name="Pertea M."/>
            <person name="Feldblyum T.V."/>
            <person name="Utterback T.R."/>
            <person name="Shu C.L."/>
            <person name="Osoegawa K."/>
            <person name="de Jong P.J."/>
            <person name="Hrdy I."/>
            <person name="Horvathova L."/>
            <person name="Zubacova Z."/>
            <person name="Dolezal P."/>
            <person name="Malik S.B."/>
            <person name="Logsdon J.M. Jr."/>
            <person name="Henze K."/>
            <person name="Gupta A."/>
            <person name="Wang C.C."/>
            <person name="Dunne R.L."/>
            <person name="Upcroft J.A."/>
            <person name="Upcroft P."/>
            <person name="White O."/>
            <person name="Salzberg S.L."/>
            <person name="Tang P."/>
            <person name="Chiu C.-H."/>
            <person name="Lee Y.-S."/>
            <person name="Embley T.M."/>
            <person name="Coombs G.H."/>
            <person name="Mottram J.C."/>
            <person name="Tachezy J."/>
            <person name="Fraser-Liggett C.M."/>
            <person name="Johnson P.J."/>
        </authorList>
    </citation>
    <scope>NUCLEOTIDE SEQUENCE [LARGE SCALE GENOMIC DNA]</scope>
    <source>
        <strain evidence="10">G3</strain>
    </source>
</reference>
<dbReference type="PROSITE" id="PS50156">
    <property type="entry name" value="SSD"/>
    <property type="match status" value="1"/>
</dbReference>
<evidence type="ECO:0000256" key="6">
    <source>
        <dbReference type="ARBA" id="ARBA00038046"/>
    </source>
</evidence>
<dbReference type="OrthoDB" id="429851at2759"/>
<organism evidence="10 11">
    <name type="scientific">Trichomonas vaginalis (strain ATCC PRA-98 / G3)</name>
    <dbReference type="NCBI Taxonomy" id="412133"/>
    <lineage>
        <taxon>Eukaryota</taxon>
        <taxon>Metamonada</taxon>
        <taxon>Parabasalia</taxon>
        <taxon>Trichomonadida</taxon>
        <taxon>Trichomonadidae</taxon>
        <taxon>Trichomonas</taxon>
    </lineage>
</organism>
<evidence type="ECO:0000256" key="1">
    <source>
        <dbReference type="ARBA" id="ARBA00004141"/>
    </source>
</evidence>
<feature type="transmembrane region" description="Helical" evidence="8">
    <location>
        <begin position="42"/>
        <end position="65"/>
    </location>
</feature>
<dbReference type="SUPFAM" id="SSF82866">
    <property type="entry name" value="Multidrug efflux transporter AcrB transmembrane domain"/>
    <property type="match status" value="1"/>
</dbReference>
<dbReference type="RefSeq" id="XP_001326839.1">
    <property type="nucleotide sequence ID" value="XM_001326804.1"/>
</dbReference>
<sequence length="815" mass="93912">MSEPDTAPLLSGKTNDEPQGDEGFKLNSYAKAYASFIYDHPFVPIICVILMTLFFTLYLTLVYGIRPQANSNYYRWNGDSITQKWDAYVGAEQDTYRSIFGMFGETIKLPNQFQLTQMGAVIFERKGQNILDYRIMQEIWKMEDEMHAIPGWSDVCFKIPMDSLPGFGKDLVYKLLDYMKNRLSSLEEDTNCIAFKSIITDIKNYFKRQYNVTNPTPDMLNQSFFEEFYRADEVRLTATYVGNDYNNETMTSSRLRSMYPFALPLKGYKNKADRQKEQEDKLGRWQVKFEQPVDAFSERAPYGTHAYPAFVFGLNFKIAALILQQVWWLIGAFLFTFVFAVIVQRSFFTSLLGVIGVFFPIPCALCSLRMFFGITHVDVIDVIGLFLICGIGADCVFIIFELFKQSRNVYGTNNKLRLAYALQRGLIALSTSITTSAVSFLALSSSGVRIMNFFGIFCFMLLLFTFIVTFTWYLGIVSIWAKRWEKHNDMLDTIQSVSQLETRDEADDSHQRYPHTGLFDFLHKCVVFNVNAAGLPIEKYTKYERFVFNKLAPFLYHYRLPIVLVFAAWTACFGYLAMKIPTKSELQFLPDNHPLQRAYSLAYNGFSTALDDFSFVYVWGLKPKPVVSFKDRFTIDNYGRAEFIPINITDPNVQLCIHKAWDIIRNDTEIIDNAITANFGVSPLETWNWIFSIDKWIDKWIPLFALNISIPEKFPITPTEYKETAWLWQVFLSELLYEEPDSYVPGSLKADTIGFSNDDYSLKYIGMKANLFIPQDLSVPSKKTLYDKCENLANRIKYDPVCQAAGLDGFHTGVQ</sequence>